<evidence type="ECO:0000313" key="4">
    <source>
        <dbReference type="EMBL" id="JAQ16479.1"/>
    </source>
</evidence>
<feature type="transmembrane region" description="Helical" evidence="2">
    <location>
        <begin position="118"/>
        <end position="136"/>
    </location>
</feature>
<protein>
    <submittedName>
        <fullName evidence="4">Uncharacterized protein</fullName>
    </submittedName>
</protein>
<keyword evidence="2" id="KW-0812">Transmembrane</keyword>
<accession>A0A146MAL7</accession>
<evidence type="ECO:0000256" key="2">
    <source>
        <dbReference type="SAM" id="Phobius"/>
    </source>
</evidence>
<keyword evidence="2" id="KW-1133">Transmembrane helix</keyword>
<gene>
    <name evidence="4" type="ORF">g.41013</name>
</gene>
<reference evidence="4" key="1">
    <citation type="journal article" date="2016" name="Gigascience">
        <title>De novo construction of an expanded transcriptome assembly for the western tarnished plant bug, Lygus hesperus.</title>
        <authorList>
            <person name="Tassone E.E."/>
            <person name="Geib S.M."/>
            <person name="Hall B."/>
            <person name="Fabrick J.A."/>
            <person name="Brent C.S."/>
            <person name="Hull J.J."/>
        </authorList>
    </citation>
    <scope>NUCLEOTIDE SEQUENCE</scope>
</reference>
<organism evidence="4">
    <name type="scientific">Lygus hesperus</name>
    <name type="common">Western plant bug</name>
    <dbReference type="NCBI Taxonomy" id="30085"/>
    <lineage>
        <taxon>Eukaryota</taxon>
        <taxon>Metazoa</taxon>
        <taxon>Ecdysozoa</taxon>
        <taxon>Arthropoda</taxon>
        <taxon>Hexapoda</taxon>
        <taxon>Insecta</taxon>
        <taxon>Pterygota</taxon>
        <taxon>Neoptera</taxon>
        <taxon>Paraneoptera</taxon>
        <taxon>Hemiptera</taxon>
        <taxon>Heteroptera</taxon>
        <taxon>Panheteroptera</taxon>
        <taxon>Cimicomorpha</taxon>
        <taxon>Miridae</taxon>
        <taxon>Mirini</taxon>
        <taxon>Lygus</taxon>
    </lineage>
</organism>
<feature type="region of interest" description="Disordered" evidence="1">
    <location>
        <begin position="221"/>
        <end position="240"/>
    </location>
</feature>
<dbReference type="EMBL" id="GDHC01002150">
    <property type="protein sequence ID" value="JAQ16479.1"/>
    <property type="molecule type" value="Transcribed_RNA"/>
</dbReference>
<feature type="compositionally biased region" description="Polar residues" evidence="1">
    <location>
        <begin position="229"/>
        <end position="240"/>
    </location>
</feature>
<dbReference type="AlphaFoldDB" id="A0A146MAL7"/>
<keyword evidence="2" id="KW-0472">Membrane</keyword>
<feature type="transmembrane region" description="Helical" evidence="2">
    <location>
        <begin position="86"/>
        <end position="106"/>
    </location>
</feature>
<name>A0A146MAL7_LYGHE</name>
<proteinExistence type="predicted"/>
<evidence type="ECO:0000256" key="1">
    <source>
        <dbReference type="SAM" id="MobiDB-lite"/>
    </source>
</evidence>
<feature type="chain" id="PRO_5007527735" evidence="3">
    <location>
        <begin position="23"/>
        <end position="240"/>
    </location>
</feature>
<feature type="signal peptide" evidence="3">
    <location>
        <begin position="1"/>
        <end position="22"/>
    </location>
</feature>
<sequence length="240" mass="26754">MYQFYGIFCILLLAFLTPSPQPQQHHLIVQCTKVFTKCVQYPLYTTLGAVYCTTLLHPQPSWFTYLSTALLASSVLYCLRWICVTILVLMYDGIQVTLMLSWAAGYFTKSPTLITSRFYLALTCIPVYTFIPLLQLQQPSQFDGSTVFQLCMQCTVHAAVWGTVLCIPILRLLCTSPGVPSFNSPRRSPVVLPLLPHQPPSPSSQSLKGVAPSTRQLQSFDIDGCDDSPASSPNFWLSDL</sequence>
<keyword evidence="3" id="KW-0732">Signal</keyword>
<evidence type="ECO:0000256" key="3">
    <source>
        <dbReference type="SAM" id="SignalP"/>
    </source>
</evidence>